<name>A0AAE0YIP8_9GAST</name>
<accession>A0AAE0YIP8</accession>
<proteinExistence type="predicted"/>
<dbReference type="AlphaFoldDB" id="A0AAE0YIP8"/>
<sequence>MGWSEFWALPHQRNCRTSHSQQRLRLNRSALSDRAPTALDTRSLTSISFQLQNFQLCGKLRRTKTEVKNSLPTQITIETEQIVNWFDETRKSTPDNADYDTFYKKLIAHAGAQKSCSRGHKSYQANGDDSVDADCKRIESIK</sequence>
<evidence type="ECO:0000313" key="2">
    <source>
        <dbReference type="Proteomes" id="UP001283361"/>
    </source>
</evidence>
<dbReference type="Proteomes" id="UP001283361">
    <property type="component" value="Unassembled WGS sequence"/>
</dbReference>
<organism evidence="1 2">
    <name type="scientific">Elysia crispata</name>
    <name type="common">lettuce slug</name>
    <dbReference type="NCBI Taxonomy" id="231223"/>
    <lineage>
        <taxon>Eukaryota</taxon>
        <taxon>Metazoa</taxon>
        <taxon>Spiralia</taxon>
        <taxon>Lophotrochozoa</taxon>
        <taxon>Mollusca</taxon>
        <taxon>Gastropoda</taxon>
        <taxon>Heterobranchia</taxon>
        <taxon>Euthyneura</taxon>
        <taxon>Panpulmonata</taxon>
        <taxon>Sacoglossa</taxon>
        <taxon>Placobranchoidea</taxon>
        <taxon>Plakobranchidae</taxon>
        <taxon>Elysia</taxon>
    </lineage>
</organism>
<keyword evidence="2" id="KW-1185">Reference proteome</keyword>
<evidence type="ECO:0000313" key="1">
    <source>
        <dbReference type="EMBL" id="KAK3746899.1"/>
    </source>
</evidence>
<comment type="caution">
    <text evidence="1">The sequence shown here is derived from an EMBL/GenBank/DDBJ whole genome shotgun (WGS) entry which is preliminary data.</text>
</comment>
<protein>
    <submittedName>
        <fullName evidence="1">Uncharacterized protein</fullName>
    </submittedName>
</protein>
<gene>
    <name evidence="1" type="ORF">RRG08_030310</name>
</gene>
<dbReference type="EMBL" id="JAWDGP010006114">
    <property type="protein sequence ID" value="KAK3746899.1"/>
    <property type="molecule type" value="Genomic_DNA"/>
</dbReference>
<reference evidence="1" key="1">
    <citation type="journal article" date="2023" name="G3 (Bethesda)">
        <title>A reference genome for the long-term kleptoplast-retaining sea slug Elysia crispata morphotype clarki.</title>
        <authorList>
            <person name="Eastman K.E."/>
            <person name="Pendleton A.L."/>
            <person name="Shaikh M.A."/>
            <person name="Suttiyut T."/>
            <person name="Ogas R."/>
            <person name="Tomko P."/>
            <person name="Gavelis G."/>
            <person name="Widhalm J.R."/>
            <person name="Wisecaver J.H."/>
        </authorList>
    </citation>
    <scope>NUCLEOTIDE SEQUENCE</scope>
    <source>
        <strain evidence="1">ECLA1</strain>
    </source>
</reference>